<evidence type="ECO:0000313" key="8">
    <source>
        <dbReference type="EMBL" id="MDR7150314.1"/>
    </source>
</evidence>
<gene>
    <name evidence="8" type="ORF">J2W49_002272</name>
</gene>
<evidence type="ECO:0000259" key="7">
    <source>
        <dbReference type="Pfam" id="PF04357"/>
    </source>
</evidence>
<feature type="region of interest" description="Disordered" evidence="5">
    <location>
        <begin position="1"/>
        <end position="21"/>
    </location>
</feature>
<dbReference type="PANTHER" id="PTHR36985">
    <property type="entry name" value="TRANSLOCATION AND ASSEMBLY MODULE SUBUNIT TAMB"/>
    <property type="match status" value="1"/>
</dbReference>
<comment type="caution">
    <text evidence="8">The sequence shown here is derived from an EMBL/GenBank/DDBJ whole genome shotgun (WGS) entry which is preliminary data.</text>
</comment>
<name>A0ABU1WM89_9BURK</name>
<feature type="region of interest" description="Disordered" evidence="5">
    <location>
        <begin position="894"/>
        <end position="921"/>
    </location>
</feature>
<dbReference type="PANTHER" id="PTHR36985:SF1">
    <property type="entry name" value="TRANSLOCATION AND ASSEMBLY MODULE SUBUNIT TAMB"/>
    <property type="match status" value="1"/>
</dbReference>
<evidence type="ECO:0000256" key="6">
    <source>
        <dbReference type="SAM" id="Phobius"/>
    </source>
</evidence>
<feature type="compositionally biased region" description="Polar residues" evidence="5">
    <location>
        <begin position="895"/>
        <end position="921"/>
    </location>
</feature>
<evidence type="ECO:0000313" key="9">
    <source>
        <dbReference type="Proteomes" id="UP001265700"/>
    </source>
</evidence>
<evidence type="ECO:0000256" key="5">
    <source>
        <dbReference type="SAM" id="MobiDB-lite"/>
    </source>
</evidence>
<feature type="domain" description="Translocation and assembly module TamB C-terminal" evidence="7">
    <location>
        <begin position="1080"/>
        <end position="1425"/>
    </location>
</feature>
<sequence length="1426" mass="149760">MSAPTPPHDHTASDPAAKGRKQPGSRWWLLLWLPGVLLGLVLAAAVVLWVWAATPGSLAQTLAWAQSWTKDRAESVGQLDIQQVQGSLRTGGRIGDLSWSLDGLSVQARGVRIDWNNALWLNALMGRGVHLQGLAIEELRVNDQRPLDPATADPSKPLQELTLPMPLSLPWSVDRFTLEGSTALTLGGAKGLYRYGPVPVEGTPALPDTHNAHAATGTHQLVLDALEFAGGRYRAQLTLGGAAPMPLALDLQGELETTVPGAETAATAETTASTRAITLQASAMARGTLGGADAVFNITAEVQSAPGATAEASTAPALQAVARVMPWATQPLLSANATTQALDLAMLWPQAPTTSLSGSLKAEPDGETWRAQLDLSNANSGPADQQRLPLDRLQMDLTQAGTRWTVERLEAQLAGGQLQGTAQADVTTDADATEVTNWQGALQASNIQPSLLWSELAGGALSGEFSARAVDGNAQAVDLQARVQPAANPPRSNTANTTNGNQPLNELRLEELRLQGRWTPAAGTPTQGVLDLQTARLTVAGATLNAQGRLDTAALAYSGQFDAQLPGASAQWKGELAHAQGNGAATVQLSDAARVLAWLRGLQTLPVVGPPLKAFLDTQPGLDASGSARLEAKWQGGLGALGYPTPAGRAASAAAPLPRVQASLAVPRLQVQTDATGTATLSELQLQAQGGLNDLQLDLNGTATRAPWRANLQSSGQLTQSNGTWQNGLLALSRLQLRVDQPEQATAASSWTLQTAQPIRLQWESDAQGLALNAGAGQLQVRPDNALDRNGTATATAPTLAWESLVWRAGALQTKGQVRGLPLSWVDSLSAVDASGQPPLRAAGLGGDLVFDGQWDVLLPSDPAQPLRLTASLQRSSGDLLLLSDRAVAMAGATQAGSSRTNTNGRATVTIPATNGTNGSQPVAAGVREASIDIGVQGRTVQARLRWNSAQLGEASADLSTELAAPAAAGAPAVEDALERWWPASAPVSGTASARLPQVGVWSALAPPGWRVRGTLAADATLSGTRSAPEWRGNLQADDLAVRSVVDGFFFSGGQLRATLAGERVTIERFSLNGPRGAERGGTLTATGTAEWRRVEGSVLRQPFIDLTVNANQLRVAARADRRLTLTGEVTAALAGPQLQLRGQLKADSALFVLPDETTPSLSSDVVVRTTRTLEVQPTLAERVKADVLVNLDLGDQFMVRGQGLETRLAGALNVRSTPDTPTPRVTGEVRTVSGTYRAYGQQLAIENGALRFTGPYDNPSLDILAERKLPEATGQRVGVQITGSAQVPRVRLFSDPELPDSEKLAWLVLGRPASAAGAQVFVLQQAARALLAGNQEMADSNLAKSFGLDEVGFQGETTAADGSTTEAAFTLGKRLSEDFYLSYEHSLSSAMSTVSMFYDLSRRLTLRARAGTENAVDLIFTVQYD</sequence>
<comment type="subcellular location">
    <subcellularLocation>
        <location evidence="1">Membrane</location>
        <topology evidence="1">Single-pass membrane protein</topology>
    </subcellularLocation>
</comment>
<protein>
    <submittedName>
        <fullName evidence="8">Translocation and assembly module TamB</fullName>
    </submittedName>
</protein>
<feature type="transmembrane region" description="Helical" evidence="6">
    <location>
        <begin position="27"/>
        <end position="52"/>
    </location>
</feature>
<evidence type="ECO:0000256" key="4">
    <source>
        <dbReference type="ARBA" id="ARBA00023136"/>
    </source>
</evidence>
<proteinExistence type="predicted"/>
<keyword evidence="9" id="KW-1185">Reference proteome</keyword>
<organism evidence="8 9">
    <name type="scientific">Hydrogenophaga palleronii</name>
    <dbReference type="NCBI Taxonomy" id="65655"/>
    <lineage>
        <taxon>Bacteria</taxon>
        <taxon>Pseudomonadati</taxon>
        <taxon>Pseudomonadota</taxon>
        <taxon>Betaproteobacteria</taxon>
        <taxon>Burkholderiales</taxon>
        <taxon>Comamonadaceae</taxon>
        <taxon>Hydrogenophaga</taxon>
    </lineage>
</organism>
<evidence type="ECO:0000256" key="2">
    <source>
        <dbReference type="ARBA" id="ARBA00022692"/>
    </source>
</evidence>
<dbReference type="RefSeq" id="WP_310315691.1">
    <property type="nucleotide sequence ID" value="NZ_JAVDWU010000004.1"/>
</dbReference>
<evidence type="ECO:0000256" key="1">
    <source>
        <dbReference type="ARBA" id="ARBA00004167"/>
    </source>
</evidence>
<dbReference type="InterPro" id="IPR007452">
    <property type="entry name" value="TamB_C"/>
</dbReference>
<keyword evidence="4 6" id="KW-0472">Membrane</keyword>
<evidence type="ECO:0000256" key="3">
    <source>
        <dbReference type="ARBA" id="ARBA00022989"/>
    </source>
</evidence>
<keyword evidence="2 6" id="KW-0812">Transmembrane</keyword>
<dbReference type="EMBL" id="JAVDWU010000004">
    <property type="protein sequence ID" value="MDR7150314.1"/>
    <property type="molecule type" value="Genomic_DNA"/>
</dbReference>
<dbReference type="Proteomes" id="UP001265700">
    <property type="component" value="Unassembled WGS sequence"/>
</dbReference>
<keyword evidence="3 6" id="KW-1133">Transmembrane helix</keyword>
<reference evidence="8 9" key="1">
    <citation type="submission" date="2023-07" db="EMBL/GenBank/DDBJ databases">
        <title>Sorghum-associated microbial communities from plants grown in Nebraska, USA.</title>
        <authorList>
            <person name="Schachtman D."/>
        </authorList>
    </citation>
    <scope>NUCLEOTIDE SEQUENCE [LARGE SCALE GENOMIC DNA]</scope>
    <source>
        <strain evidence="8 9">4249</strain>
    </source>
</reference>
<accession>A0ABU1WM89</accession>
<dbReference type="Pfam" id="PF04357">
    <property type="entry name" value="TamB"/>
    <property type="match status" value="1"/>
</dbReference>